<evidence type="ECO:0000256" key="3">
    <source>
        <dbReference type="ARBA" id="ARBA00022473"/>
    </source>
</evidence>
<keyword evidence="13" id="KW-1185">Reference proteome</keyword>
<dbReference type="InterPro" id="IPR050958">
    <property type="entry name" value="Cell_Adh-Cytoskel_Orgn"/>
</dbReference>
<evidence type="ECO:0000256" key="4">
    <source>
        <dbReference type="ARBA" id="ARBA00022729"/>
    </source>
</evidence>
<dbReference type="InterPro" id="IPR000884">
    <property type="entry name" value="TSP1_rpt"/>
</dbReference>
<evidence type="ECO:0000256" key="9">
    <source>
        <dbReference type="ARBA" id="ARBA00023319"/>
    </source>
</evidence>
<evidence type="ECO:0000256" key="7">
    <source>
        <dbReference type="ARBA" id="ARBA00023170"/>
    </source>
</evidence>
<evidence type="ECO:0000256" key="6">
    <source>
        <dbReference type="ARBA" id="ARBA00023157"/>
    </source>
</evidence>
<evidence type="ECO:0000256" key="1">
    <source>
        <dbReference type="ARBA" id="ARBA00004479"/>
    </source>
</evidence>
<dbReference type="PANTHER" id="PTHR45080:SF8">
    <property type="entry name" value="IG-LIKE DOMAIN-CONTAINING PROTEIN"/>
    <property type="match status" value="1"/>
</dbReference>
<sequence length="559" mass="64516">SISSLALNFPTNKFSFFEEPVNSYLTPNQPALLKCKIENSFNAFFNCNNTPLEESNYSRIIQIENKKILSLEQNITWSQIKKFLNSSNTSQSVWCECHAILETSDKVIISKKAEVKVAYINQFFETNNLSLNVVVEQNIELICTSPEGEPRPSIYWLKNNFPITSTRFKVSSKGNLLISKVSEIDSANYTCVAENIAGKITSAQVHLVVVKDNKKFSDWSNWTECNFLSSNNCGKGFKKRFRKCFNQSLCGDVTYQKRNCYIECDGQKNLHIEHYSNRNFSQKNEIGYYWTQWSAWSMICNADCMRSRKRECKLGYKSTNGKYVHFNNDEINDFSIKTNECIGHNLEYSNCTFYCEKISNLIPSSNIPKDLPYLAILFLFLSILAIIILVVIISYLTIHKKSDSLRFENGYLENLNDHYTNPMHFNAEPCAENNNICLNSLCNHDLSMNENYFESNIDPNTNTYSFNNKVKGKLKLNKKKSNYYRNIKSSDKINYNFNSTSSTDNENSNKICDYCSNELNPKVIETNKNNKLNEGMQIGSNVYWYSIFNNGDLYVKEDL</sequence>
<feature type="non-terminal residue" evidence="12">
    <location>
        <position position="1"/>
    </location>
</feature>
<dbReference type="SMART" id="SM00408">
    <property type="entry name" value="IGc2"/>
    <property type="match status" value="1"/>
</dbReference>
<keyword evidence="3" id="KW-0217">Developmental protein</keyword>
<dbReference type="InterPro" id="IPR013783">
    <property type="entry name" value="Ig-like_fold"/>
</dbReference>
<comment type="similarity">
    <text evidence="2">Belongs to the unc-5 family.</text>
</comment>
<dbReference type="Gene3D" id="2.60.40.10">
    <property type="entry name" value="Immunoglobulins"/>
    <property type="match status" value="2"/>
</dbReference>
<keyword evidence="6" id="KW-1015">Disulfide bond</keyword>
<dbReference type="SUPFAM" id="SSF48726">
    <property type="entry name" value="Immunoglobulin"/>
    <property type="match status" value="1"/>
</dbReference>
<dbReference type="OrthoDB" id="5973910at2759"/>
<dbReference type="Gene3D" id="2.20.100.10">
    <property type="entry name" value="Thrombospondin type-1 (TSP1) repeat"/>
    <property type="match status" value="1"/>
</dbReference>
<protein>
    <recommendedName>
        <fullName evidence="11">Ig-like domain-containing protein</fullName>
    </recommendedName>
</protein>
<dbReference type="Proteomes" id="UP000663879">
    <property type="component" value="Unassembled WGS sequence"/>
</dbReference>
<keyword evidence="4" id="KW-0732">Signal</keyword>
<evidence type="ECO:0000256" key="5">
    <source>
        <dbReference type="ARBA" id="ARBA00023136"/>
    </source>
</evidence>
<dbReference type="PANTHER" id="PTHR45080">
    <property type="entry name" value="CONTACTIN 5"/>
    <property type="match status" value="1"/>
</dbReference>
<name>A0A813XKE1_9BILA</name>
<gene>
    <name evidence="12" type="ORF">OXX778_LOCUS9793</name>
</gene>
<dbReference type="SMART" id="SM00409">
    <property type="entry name" value="IG"/>
    <property type="match status" value="1"/>
</dbReference>
<keyword evidence="5 10" id="KW-0472">Membrane</keyword>
<keyword evidence="10" id="KW-0812">Transmembrane</keyword>
<evidence type="ECO:0000313" key="13">
    <source>
        <dbReference type="Proteomes" id="UP000663879"/>
    </source>
</evidence>
<keyword evidence="9" id="KW-0393">Immunoglobulin domain</keyword>
<dbReference type="InterPro" id="IPR003598">
    <property type="entry name" value="Ig_sub2"/>
</dbReference>
<dbReference type="InterPro" id="IPR036179">
    <property type="entry name" value="Ig-like_dom_sf"/>
</dbReference>
<comment type="caution">
    <text evidence="12">The sequence shown here is derived from an EMBL/GenBank/DDBJ whole genome shotgun (WGS) entry which is preliminary data.</text>
</comment>
<keyword evidence="10" id="KW-1133">Transmembrane helix</keyword>
<dbReference type="Pfam" id="PF25609">
    <property type="entry name" value="Unc5_NetrinR_N"/>
    <property type="match status" value="1"/>
</dbReference>
<dbReference type="PROSITE" id="PS50835">
    <property type="entry name" value="IG_LIKE"/>
    <property type="match status" value="1"/>
</dbReference>
<dbReference type="AlphaFoldDB" id="A0A813XKE1"/>
<dbReference type="InterPro" id="IPR036383">
    <property type="entry name" value="TSP1_rpt_sf"/>
</dbReference>
<keyword evidence="8" id="KW-0325">Glycoprotein</keyword>
<proteinExistence type="inferred from homology"/>
<dbReference type="InterPro" id="IPR003599">
    <property type="entry name" value="Ig_sub"/>
</dbReference>
<feature type="domain" description="Ig-like" evidence="11">
    <location>
        <begin position="137"/>
        <end position="206"/>
    </location>
</feature>
<dbReference type="SMART" id="SM00209">
    <property type="entry name" value="TSP1"/>
    <property type="match status" value="2"/>
</dbReference>
<dbReference type="GO" id="GO:0005886">
    <property type="term" value="C:plasma membrane"/>
    <property type="evidence" value="ECO:0007669"/>
    <property type="project" value="TreeGrafter"/>
</dbReference>
<reference evidence="12" key="1">
    <citation type="submission" date="2021-02" db="EMBL/GenBank/DDBJ databases">
        <authorList>
            <person name="Nowell W R."/>
        </authorList>
    </citation>
    <scope>NUCLEOTIDE SEQUENCE</scope>
    <source>
        <strain evidence="12">Ploen Becks lab</strain>
    </source>
</reference>
<evidence type="ECO:0000313" key="12">
    <source>
        <dbReference type="EMBL" id="CAF0868178.1"/>
    </source>
</evidence>
<dbReference type="SUPFAM" id="SSF82895">
    <property type="entry name" value="TSP-1 type 1 repeat"/>
    <property type="match status" value="1"/>
</dbReference>
<dbReference type="InterPro" id="IPR057755">
    <property type="entry name" value="UNC5A-D-like_N"/>
</dbReference>
<evidence type="ECO:0000256" key="2">
    <source>
        <dbReference type="ARBA" id="ARBA00009844"/>
    </source>
</evidence>
<accession>A0A813XKE1</accession>
<dbReference type="GO" id="GO:0007156">
    <property type="term" value="P:homophilic cell adhesion via plasma membrane adhesion molecules"/>
    <property type="evidence" value="ECO:0007669"/>
    <property type="project" value="TreeGrafter"/>
</dbReference>
<evidence type="ECO:0000256" key="8">
    <source>
        <dbReference type="ARBA" id="ARBA00023180"/>
    </source>
</evidence>
<feature type="transmembrane region" description="Helical" evidence="10">
    <location>
        <begin position="373"/>
        <end position="398"/>
    </location>
</feature>
<dbReference type="PROSITE" id="PS50092">
    <property type="entry name" value="TSP1"/>
    <property type="match status" value="1"/>
</dbReference>
<keyword evidence="7" id="KW-0675">Receptor</keyword>
<dbReference type="InterPro" id="IPR007110">
    <property type="entry name" value="Ig-like_dom"/>
</dbReference>
<comment type="subcellular location">
    <subcellularLocation>
        <location evidence="1">Membrane</location>
        <topology evidence="1">Single-pass type I membrane protein</topology>
    </subcellularLocation>
</comment>
<organism evidence="12 13">
    <name type="scientific">Brachionus calyciflorus</name>
    <dbReference type="NCBI Taxonomy" id="104777"/>
    <lineage>
        <taxon>Eukaryota</taxon>
        <taxon>Metazoa</taxon>
        <taxon>Spiralia</taxon>
        <taxon>Gnathifera</taxon>
        <taxon>Rotifera</taxon>
        <taxon>Eurotatoria</taxon>
        <taxon>Monogononta</taxon>
        <taxon>Pseudotrocha</taxon>
        <taxon>Ploima</taxon>
        <taxon>Brachionidae</taxon>
        <taxon>Brachionus</taxon>
    </lineage>
</organism>
<dbReference type="EMBL" id="CAJNOC010001477">
    <property type="protein sequence ID" value="CAF0868178.1"/>
    <property type="molecule type" value="Genomic_DNA"/>
</dbReference>
<evidence type="ECO:0000256" key="10">
    <source>
        <dbReference type="SAM" id="Phobius"/>
    </source>
</evidence>
<dbReference type="Pfam" id="PF13927">
    <property type="entry name" value="Ig_3"/>
    <property type="match status" value="1"/>
</dbReference>
<evidence type="ECO:0000259" key="11">
    <source>
        <dbReference type="PROSITE" id="PS50835"/>
    </source>
</evidence>